<dbReference type="Proteomes" id="UP001297272">
    <property type="component" value="Unassembled WGS sequence"/>
</dbReference>
<evidence type="ECO:0000313" key="10">
    <source>
        <dbReference type="Proteomes" id="UP001297272"/>
    </source>
</evidence>
<name>A0ABS5RV67_9HYPH</name>
<evidence type="ECO:0000256" key="5">
    <source>
        <dbReference type="ARBA" id="ARBA00023136"/>
    </source>
</evidence>
<accession>A0ABS5RV67</accession>
<dbReference type="NCBIfam" id="TIGR01005">
    <property type="entry name" value="eps_transp_fam"/>
    <property type="match status" value="1"/>
</dbReference>
<dbReference type="InterPro" id="IPR027417">
    <property type="entry name" value="P-loop_NTPase"/>
</dbReference>
<evidence type="ECO:0000256" key="2">
    <source>
        <dbReference type="ARBA" id="ARBA00022475"/>
    </source>
</evidence>
<evidence type="ECO:0000256" key="6">
    <source>
        <dbReference type="SAM" id="Coils"/>
    </source>
</evidence>
<evidence type="ECO:0000256" key="4">
    <source>
        <dbReference type="ARBA" id="ARBA00022989"/>
    </source>
</evidence>
<dbReference type="Pfam" id="PF02706">
    <property type="entry name" value="Wzz"/>
    <property type="match status" value="1"/>
</dbReference>
<sequence length="692" mass="74260">MPVVSNQANDIDVDLGRLFASLAAHWLRILLVAVCITGLAFLLAWSATPLYRAETRILIETRESPVTRADASGGSDGPILDAEGVASQVQVISSTDILKKVAADLDLASRSEFDPSADMSLPKRILVSTGLMRDPKEVPSEERVVSAMRDKLKVYAVEGSRVIAVEFSSSDPQLAATVPNRIAEAYLSVQQIAKQQSNTNATQWLQPEIANLSERVKEAESKVAAFRAQSDLPIGQNNSVLATQQLSELSSELSRVRANRSAAEANAESLRATIQAGASLDSAPEVLSSPLIQRLREREVELKAQIADLSVTLLGNHPRLRALNSQLNDLEGQIRTEARKVLAGLETEARTAAAREASLQRDLDALKEVSARADDQQIELRSLEREAAAQRDLLESYMARYREALSRGEGNYLPADARIFQRAMPPVEPYFPKILPITIAAFVASLLIMAVITLLQELFSGRAMRRAGQGFYDVDELAMPAAAAVEAPVVVEERNGALTVQRAAAALIADHAKRAIFVSPEGDEAAAASVMVAREIADAGQRVLLLDLTASGVASQPMLDNQQRPGITNLLAAEAQFTDVIHADFYSDCHVIPVGTADPETAMRAADRLPIIMRSLASAYDLVVVECGPTDPEGIERLMGDDTKLALAMIDPADDAVTVSAEAFAGAGYDDMMLVSPVGAAAGRNGMQRSAA</sequence>
<gene>
    <name evidence="9" type="ORF">JYU29_05385</name>
</gene>
<comment type="subcellular location">
    <subcellularLocation>
        <location evidence="1">Cell membrane</location>
        <topology evidence="1">Multi-pass membrane protein</topology>
    </subcellularLocation>
</comment>
<dbReference type="SUPFAM" id="SSF52540">
    <property type="entry name" value="P-loop containing nucleoside triphosphate hydrolases"/>
    <property type="match status" value="1"/>
</dbReference>
<proteinExistence type="predicted"/>
<reference evidence="9 10" key="1">
    <citation type="submission" date="2021-03" db="EMBL/GenBank/DDBJ databases">
        <title>Tianweitania aestuarii sp. nov., isolated from a tidal flat.</title>
        <authorList>
            <person name="Park S."/>
            <person name="Yoon J.-H."/>
        </authorList>
    </citation>
    <scope>NUCLEOTIDE SEQUENCE [LARGE SCALE GENOMIC DNA]</scope>
    <source>
        <strain evidence="9 10">BSSL-BM11</strain>
    </source>
</reference>
<dbReference type="PANTHER" id="PTHR32309">
    <property type="entry name" value="TYROSINE-PROTEIN KINASE"/>
    <property type="match status" value="1"/>
</dbReference>
<evidence type="ECO:0000256" key="1">
    <source>
        <dbReference type="ARBA" id="ARBA00004651"/>
    </source>
</evidence>
<protein>
    <submittedName>
        <fullName evidence="9">Exopolysaccharide transport family protein</fullName>
    </submittedName>
</protein>
<keyword evidence="6" id="KW-0175">Coiled coil</keyword>
<dbReference type="PANTHER" id="PTHR32309:SF13">
    <property type="entry name" value="FERRIC ENTEROBACTIN TRANSPORT PROTEIN FEPE"/>
    <property type="match status" value="1"/>
</dbReference>
<feature type="transmembrane region" description="Helical" evidence="7">
    <location>
        <begin position="434"/>
        <end position="455"/>
    </location>
</feature>
<evidence type="ECO:0000256" key="7">
    <source>
        <dbReference type="SAM" id="Phobius"/>
    </source>
</evidence>
<keyword evidence="10" id="KW-1185">Reference proteome</keyword>
<keyword evidence="5 7" id="KW-0472">Membrane</keyword>
<dbReference type="InterPro" id="IPR003856">
    <property type="entry name" value="LPS_length_determ_N"/>
</dbReference>
<keyword evidence="3 7" id="KW-0812">Transmembrane</keyword>
<feature type="transmembrane region" description="Helical" evidence="7">
    <location>
        <begin position="26"/>
        <end position="47"/>
    </location>
</feature>
<dbReference type="InterPro" id="IPR050445">
    <property type="entry name" value="Bact_polysacc_biosynth/exp"/>
</dbReference>
<evidence type="ECO:0000256" key="3">
    <source>
        <dbReference type="ARBA" id="ARBA00022692"/>
    </source>
</evidence>
<feature type="coiled-coil region" evidence="6">
    <location>
        <begin position="209"/>
        <end position="340"/>
    </location>
</feature>
<feature type="domain" description="Polysaccharide chain length determinant N-terminal" evidence="8">
    <location>
        <begin position="12"/>
        <end position="105"/>
    </location>
</feature>
<keyword evidence="4 7" id="KW-1133">Transmembrane helix</keyword>
<dbReference type="RefSeq" id="WP_213983678.1">
    <property type="nucleotide sequence ID" value="NZ_JAFMNX010000001.1"/>
</dbReference>
<dbReference type="Gene3D" id="3.40.50.300">
    <property type="entry name" value="P-loop containing nucleotide triphosphate hydrolases"/>
    <property type="match status" value="1"/>
</dbReference>
<dbReference type="InterPro" id="IPR005700">
    <property type="entry name" value="EPS_ExoP-like"/>
</dbReference>
<evidence type="ECO:0000313" key="9">
    <source>
        <dbReference type="EMBL" id="MBS9720119.1"/>
    </source>
</evidence>
<dbReference type="EMBL" id="JAFMNX010000001">
    <property type="protein sequence ID" value="MBS9720119.1"/>
    <property type="molecule type" value="Genomic_DNA"/>
</dbReference>
<organism evidence="9 10">
    <name type="scientific">Tianweitania aestuarii</name>
    <dbReference type="NCBI Taxonomy" id="2814886"/>
    <lineage>
        <taxon>Bacteria</taxon>
        <taxon>Pseudomonadati</taxon>
        <taxon>Pseudomonadota</taxon>
        <taxon>Alphaproteobacteria</taxon>
        <taxon>Hyphomicrobiales</taxon>
        <taxon>Phyllobacteriaceae</taxon>
        <taxon>Tianweitania</taxon>
    </lineage>
</organism>
<feature type="coiled-coil region" evidence="6">
    <location>
        <begin position="366"/>
        <end position="400"/>
    </location>
</feature>
<evidence type="ECO:0000259" key="8">
    <source>
        <dbReference type="Pfam" id="PF02706"/>
    </source>
</evidence>
<comment type="caution">
    <text evidence="9">The sequence shown here is derived from an EMBL/GenBank/DDBJ whole genome shotgun (WGS) entry which is preliminary data.</text>
</comment>
<keyword evidence="2" id="KW-1003">Cell membrane</keyword>